<evidence type="ECO:0000313" key="2">
    <source>
        <dbReference type="Proteomes" id="UP000308760"/>
    </source>
</evidence>
<accession>A0A4S8Q8W8</accession>
<dbReference type="RefSeq" id="WP_136535404.1">
    <property type="nucleotide sequence ID" value="NZ_STGY01000056.1"/>
</dbReference>
<reference evidence="1 2" key="2">
    <citation type="submission" date="2019-05" db="EMBL/GenBank/DDBJ databases">
        <title>Glycomyces buryatensis sp. nov.</title>
        <authorList>
            <person name="Nikitina E."/>
        </authorList>
    </citation>
    <scope>NUCLEOTIDE SEQUENCE [LARGE SCALE GENOMIC DNA]</scope>
    <source>
        <strain evidence="1 2">18</strain>
    </source>
</reference>
<comment type="caution">
    <text evidence="1">The sequence shown here is derived from an EMBL/GenBank/DDBJ whole genome shotgun (WGS) entry which is preliminary data.</text>
</comment>
<reference evidence="2" key="1">
    <citation type="submission" date="2019-04" db="EMBL/GenBank/DDBJ databases">
        <title>Nocardioides xinjiangensis sp. nov.</title>
        <authorList>
            <person name="Liu S."/>
        </authorList>
    </citation>
    <scope>NUCLEOTIDE SEQUENCE [LARGE SCALE GENOMIC DNA]</scope>
    <source>
        <strain evidence="2">18</strain>
    </source>
</reference>
<dbReference type="EMBL" id="STGY01000056">
    <property type="protein sequence ID" value="THV40630.1"/>
    <property type="molecule type" value="Genomic_DNA"/>
</dbReference>
<gene>
    <name evidence="1" type="ORF">FAB82_15325</name>
</gene>
<evidence type="ECO:0000313" key="1">
    <source>
        <dbReference type="EMBL" id="THV40630.1"/>
    </source>
</evidence>
<name>A0A4S8Q8W8_9ACTN</name>
<protein>
    <submittedName>
        <fullName evidence="1">Uncharacterized protein</fullName>
    </submittedName>
</protein>
<dbReference type="AlphaFoldDB" id="A0A4S8Q8W8"/>
<dbReference type="OrthoDB" id="5198040at2"/>
<keyword evidence="2" id="KW-1185">Reference proteome</keyword>
<organism evidence="1 2">
    <name type="scientific">Glycomyces buryatensis</name>
    <dbReference type="NCBI Taxonomy" id="2570927"/>
    <lineage>
        <taxon>Bacteria</taxon>
        <taxon>Bacillati</taxon>
        <taxon>Actinomycetota</taxon>
        <taxon>Actinomycetes</taxon>
        <taxon>Glycomycetales</taxon>
        <taxon>Glycomycetaceae</taxon>
        <taxon>Glycomyces</taxon>
    </lineage>
</organism>
<proteinExistence type="predicted"/>
<dbReference type="Proteomes" id="UP000308760">
    <property type="component" value="Unassembled WGS sequence"/>
</dbReference>
<sequence>MSRSIKYSPVITEDRDWGKAEVAGRRLQLWANLTTGRVVVQTDEPEPKDVGIAVGLVSPIQNSRMFINSQQSGWANELCAELLAAAVERFNAVNAAGWKSPAA</sequence>